<dbReference type="SMART" id="SM00228">
    <property type="entry name" value="PDZ"/>
    <property type="match status" value="1"/>
</dbReference>
<dbReference type="SUPFAM" id="SSF53187">
    <property type="entry name" value="Zn-dependent exopeptidases"/>
    <property type="match status" value="1"/>
</dbReference>
<sequence length="631" mass="67725">MSSLFRPLAGAVALTAVLALVHSAQAQKPLDNPILERMRKDIFFLASPECEGRGIDTKGIEKAADYVAETFKAAGLKPAMKDGSYFQPFTVTMSAKLSKPTSLTIAGPNDAKKELKLNTDFTAMGFSPTSKADAGLVFVGYGITAPALKYDDYAGQNVEGKFVVILRRTPRYNEKGDKRFDTTVPDGEDSTHAAFATKIELAQANKAAGVIMVNDAGAAGKTDALAPYPLHATGTTPATIPVVMVKRAVIDEVLAGGPWKSLTDLETAIGGDLKPRSFAVADWTARAEVTVERTDLKVKNIVGVLEGSGPLKDETVVIGAHYDHVGYGSWGSLAKDGKGKIHYGADDNASGTTGLMELARRYGAAKNRQGRRLVFVAFTAEERGLYGSIHYCKEPLFPLDKTVAMINMDMIGRTQPVSADWLGLFGKKDRLVVYGTGTGTGLDKLVDQVSAKSDFRVSAQKAGTGPSDHDSFYRKKVPVLFLYTGTHGEYHRPTDVPERINIEGLKKTADFAQSLADDLTTRSAAPKFQVVSDPWRDPTEAPRGPQGPRLGVRPDYMYEGEGMRLEGVTPGGVAEKTGLKDGDIIVEVAGKPTPNVGAYMTAMSAQKIGTTIDIVVDRKGKKLTLKAKLEE</sequence>
<dbReference type="Gene3D" id="3.50.30.30">
    <property type="match status" value="1"/>
</dbReference>
<feature type="region of interest" description="Disordered" evidence="1">
    <location>
        <begin position="532"/>
        <end position="552"/>
    </location>
</feature>
<dbReference type="PROSITE" id="PS50106">
    <property type="entry name" value="PDZ"/>
    <property type="match status" value="1"/>
</dbReference>
<dbReference type="KEGG" id="gog:C1280_25585"/>
<evidence type="ECO:0000256" key="2">
    <source>
        <dbReference type="SAM" id="SignalP"/>
    </source>
</evidence>
<keyword evidence="2" id="KW-0732">Signal</keyword>
<dbReference type="InterPro" id="IPR007484">
    <property type="entry name" value="Peptidase_M28"/>
</dbReference>
<feature type="domain" description="PDZ" evidence="3">
    <location>
        <begin position="538"/>
        <end position="620"/>
    </location>
</feature>
<accession>A0A2Z3H1Y6</accession>
<dbReference type="InterPro" id="IPR003137">
    <property type="entry name" value="PA_domain"/>
</dbReference>
<keyword evidence="5" id="KW-1185">Reference proteome</keyword>
<reference evidence="4 5" key="1">
    <citation type="submission" date="2018-01" db="EMBL/GenBank/DDBJ databases">
        <title>G. obscuriglobus.</title>
        <authorList>
            <person name="Franke J."/>
            <person name="Blomberg W."/>
            <person name="Selmecki A."/>
        </authorList>
    </citation>
    <scope>NUCLEOTIDE SEQUENCE [LARGE SCALE GENOMIC DNA]</scope>
    <source>
        <strain evidence="4 5">DSM 5831</strain>
    </source>
</reference>
<dbReference type="InterPro" id="IPR001478">
    <property type="entry name" value="PDZ"/>
</dbReference>
<dbReference type="Gene3D" id="3.40.630.10">
    <property type="entry name" value="Zn peptidases"/>
    <property type="match status" value="1"/>
</dbReference>
<dbReference type="Gene3D" id="2.30.42.10">
    <property type="match status" value="1"/>
</dbReference>
<dbReference type="GO" id="GO:0008235">
    <property type="term" value="F:metalloexopeptidase activity"/>
    <property type="evidence" value="ECO:0007669"/>
    <property type="project" value="InterPro"/>
</dbReference>
<dbReference type="PANTHER" id="PTHR12147">
    <property type="entry name" value="METALLOPEPTIDASE M28 FAMILY MEMBER"/>
    <property type="match status" value="1"/>
</dbReference>
<dbReference type="SUPFAM" id="SSF52025">
    <property type="entry name" value="PA domain"/>
    <property type="match status" value="1"/>
</dbReference>
<dbReference type="OrthoDB" id="9762302at2"/>
<protein>
    <submittedName>
        <fullName evidence="4">Aminopeptidase</fullName>
    </submittedName>
</protein>
<proteinExistence type="predicted"/>
<evidence type="ECO:0000313" key="4">
    <source>
        <dbReference type="EMBL" id="AWM40043.1"/>
    </source>
</evidence>
<keyword evidence="4" id="KW-0031">Aminopeptidase</keyword>
<evidence type="ECO:0000259" key="3">
    <source>
        <dbReference type="PROSITE" id="PS50106"/>
    </source>
</evidence>
<keyword evidence="4" id="KW-0645">Protease</keyword>
<evidence type="ECO:0000313" key="5">
    <source>
        <dbReference type="Proteomes" id="UP000245802"/>
    </source>
</evidence>
<organism evidence="4 5">
    <name type="scientific">Gemmata obscuriglobus</name>
    <dbReference type="NCBI Taxonomy" id="114"/>
    <lineage>
        <taxon>Bacteria</taxon>
        <taxon>Pseudomonadati</taxon>
        <taxon>Planctomycetota</taxon>
        <taxon>Planctomycetia</taxon>
        <taxon>Gemmatales</taxon>
        <taxon>Gemmataceae</taxon>
        <taxon>Gemmata</taxon>
    </lineage>
</organism>
<dbReference type="EMBL" id="CP025958">
    <property type="protein sequence ID" value="AWM40043.1"/>
    <property type="molecule type" value="Genomic_DNA"/>
</dbReference>
<dbReference type="SUPFAM" id="SSF50156">
    <property type="entry name" value="PDZ domain-like"/>
    <property type="match status" value="1"/>
</dbReference>
<feature type="signal peptide" evidence="2">
    <location>
        <begin position="1"/>
        <end position="26"/>
    </location>
</feature>
<dbReference type="Proteomes" id="UP000245802">
    <property type="component" value="Chromosome"/>
</dbReference>
<dbReference type="PANTHER" id="PTHR12147:SF26">
    <property type="entry name" value="PEPTIDASE M28 DOMAIN-CONTAINING PROTEIN"/>
    <property type="match status" value="1"/>
</dbReference>
<gene>
    <name evidence="4" type="ORF">C1280_25585</name>
</gene>
<dbReference type="Pfam" id="PF13180">
    <property type="entry name" value="PDZ_2"/>
    <property type="match status" value="1"/>
</dbReference>
<dbReference type="RefSeq" id="WP_109571228.1">
    <property type="nucleotide sequence ID" value="NZ_CP025958.1"/>
</dbReference>
<feature type="chain" id="PRO_5016292792" evidence="2">
    <location>
        <begin position="27"/>
        <end position="631"/>
    </location>
</feature>
<evidence type="ECO:0000256" key="1">
    <source>
        <dbReference type="SAM" id="MobiDB-lite"/>
    </source>
</evidence>
<dbReference type="InterPro" id="IPR046450">
    <property type="entry name" value="PA_dom_sf"/>
</dbReference>
<dbReference type="AlphaFoldDB" id="A0A2Z3H1Y6"/>
<keyword evidence="4" id="KW-0378">Hydrolase</keyword>
<name>A0A2Z3H1Y6_9BACT</name>
<dbReference type="Pfam" id="PF02225">
    <property type="entry name" value="PA"/>
    <property type="match status" value="1"/>
</dbReference>
<dbReference type="Pfam" id="PF04389">
    <property type="entry name" value="Peptidase_M28"/>
    <property type="match status" value="1"/>
</dbReference>
<dbReference type="InterPro" id="IPR036034">
    <property type="entry name" value="PDZ_sf"/>
</dbReference>
<dbReference type="GO" id="GO:0006508">
    <property type="term" value="P:proteolysis"/>
    <property type="evidence" value="ECO:0007669"/>
    <property type="project" value="InterPro"/>
</dbReference>
<dbReference type="InterPro" id="IPR045175">
    <property type="entry name" value="M28_fam"/>
</dbReference>
<dbReference type="GO" id="GO:0004177">
    <property type="term" value="F:aminopeptidase activity"/>
    <property type="evidence" value="ECO:0007669"/>
    <property type="project" value="UniProtKB-KW"/>
</dbReference>